<reference evidence="3" key="1">
    <citation type="submission" date="2018-05" db="EMBL/GenBank/DDBJ databases">
        <title>Complete Genome Sequence of Methylobacterium sp. 17SD2-17.</title>
        <authorList>
            <person name="Srinivasan S."/>
        </authorList>
    </citation>
    <scope>NUCLEOTIDE SEQUENCE [LARGE SCALE GENOMIC DNA]</scope>
    <source>
        <strain evidence="3">17SD2-17</strain>
    </source>
</reference>
<sequence>MTLPHNISRAAAPARRDHSAAAIVIMMLLVFAPVLGMHIAAVAFGSDAASVTTSWAADGIATLLRLGHGSPG</sequence>
<keyword evidence="1" id="KW-0472">Membrane</keyword>
<organism evidence="2 3">
    <name type="scientific">Methylobacterium durans</name>
    <dbReference type="NCBI Taxonomy" id="2202825"/>
    <lineage>
        <taxon>Bacteria</taxon>
        <taxon>Pseudomonadati</taxon>
        <taxon>Pseudomonadota</taxon>
        <taxon>Alphaproteobacteria</taxon>
        <taxon>Hyphomicrobiales</taxon>
        <taxon>Methylobacteriaceae</taxon>
        <taxon>Methylobacterium</taxon>
    </lineage>
</organism>
<gene>
    <name evidence="2" type="ORF">DK389_09400</name>
</gene>
<evidence type="ECO:0000313" key="2">
    <source>
        <dbReference type="EMBL" id="AWN40702.1"/>
    </source>
</evidence>
<protein>
    <submittedName>
        <fullName evidence="2">Uncharacterized protein</fullName>
    </submittedName>
</protein>
<dbReference type="Proteomes" id="UP000245926">
    <property type="component" value="Chromosome"/>
</dbReference>
<proteinExistence type="predicted"/>
<dbReference type="OrthoDB" id="8002258at2"/>
<dbReference type="AlphaFoldDB" id="A0A2U8W5R8"/>
<accession>A0A2U8W5R8</accession>
<dbReference type="RefSeq" id="WP_109889077.1">
    <property type="nucleotide sequence ID" value="NZ_CP029550.1"/>
</dbReference>
<evidence type="ECO:0000256" key="1">
    <source>
        <dbReference type="SAM" id="Phobius"/>
    </source>
</evidence>
<name>A0A2U8W5R8_9HYPH</name>
<evidence type="ECO:0000313" key="3">
    <source>
        <dbReference type="Proteomes" id="UP000245926"/>
    </source>
</evidence>
<keyword evidence="1" id="KW-0812">Transmembrane</keyword>
<keyword evidence="3" id="KW-1185">Reference proteome</keyword>
<dbReference type="EMBL" id="CP029550">
    <property type="protein sequence ID" value="AWN40702.1"/>
    <property type="molecule type" value="Genomic_DNA"/>
</dbReference>
<feature type="transmembrane region" description="Helical" evidence="1">
    <location>
        <begin position="21"/>
        <end position="44"/>
    </location>
</feature>
<dbReference type="KEGG" id="mets:DK389_09400"/>
<keyword evidence="1" id="KW-1133">Transmembrane helix</keyword>